<reference evidence="4 5" key="1">
    <citation type="submission" date="2023-07" db="EMBL/GenBank/DDBJ databases">
        <title>Genomic Encyclopedia of Type Strains, Phase IV (KMG-IV): sequencing the most valuable type-strain genomes for metagenomic binning, comparative biology and taxonomic classification.</title>
        <authorList>
            <person name="Goeker M."/>
        </authorList>
    </citation>
    <scope>NUCLEOTIDE SEQUENCE [LARGE SCALE GENOMIC DNA]</scope>
    <source>
        <strain evidence="4 5">DSM 17723</strain>
    </source>
</reference>
<dbReference type="PANTHER" id="PTHR35530">
    <property type="entry name" value="TAUTOMERASE-RELATED"/>
    <property type="match status" value="1"/>
</dbReference>
<evidence type="ECO:0000313" key="5">
    <source>
        <dbReference type="Proteomes" id="UP001232245"/>
    </source>
</evidence>
<dbReference type="EC" id="5.3.2.6" evidence="4"/>
<dbReference type="PANTHER" id="PTHR35530:SF1">
    <property type="entry name" value="2-HYDROXYMUCONATE TAUTOMERASE"/>
    <property type="match status" value="1"/>
</dbReference>
<comment type="similarity">
    <text evidence="1">Belongs to the 4-oxalocrotonate tautomerase family.</text>
</comment>
<dbReference type="RefSeq" id="WP_174880187.1">
    <property type="nucleotide sequence ID" value="NZ_CADEPK010000114.1"/>
</dbReference>
<evidence type="ECO:0000259" key="3">
    <source>
        <dbReference type="Pfam" id="PF01361"/>
    </source>
</evidence>
<feature type="domain" description="4-oxalocrotonate tautomerase-like" evidence="3">
    <location>
        <begin position="2"/>
        <end position="56"/>
    </location>
</feature>
<dbReference type="GO" id="GO:0016853">
    <property type="term" value="F:isomerase activity"/>
    <property type="evidence" value="ECO:0007669"/>
    <property type="project" value="UniProtKB-KW"/>
</dbReference>
<evidence type="ECO:0000256" key="2">
    <source>
        <dbReference type="ARBA" id="ARBA00023235"/>
    </source>
</evidence>
<evidence type="ECO:0000313" key="4">
    <source>
        <dbReference type="EMBL" id="MDQ0226100.1"/>
    </source>
</evidence>
<dbReference type="InterPro" id="IPR014347">
    <property type="entry name" value="Tautomerase/MIF_sf"/>
</dbReference>
<name>A0ABT9Z4E0_9BACI</name>
<proteinExistence type="inferred from homology"/>
<dbReference type="EMBL" id="JAUSTZ010000004">
    <property type="protein sequence ID" value="MDQ0226100.1"/>
    <property type="molecule type" value="Genomic_DNA"/>
</dbReference>
<keyword evidence="5" id="KW-1185">Reference proteome</keyword>
<sequence>MPFITIKVLEGKTIEQKRSLVQKMSKVVAETFDVEQDKIFIFFEDLKKEDYGKQGDLALYLENS</sequence>
<dbReference type="Proteomes" id="UP001232245">
    <property type="component" value="Unassembled WGS sequence"/>
</dbReference>
<keyword evidence="2 4" id="KW-0413">Isomerase</keyword>
<dbReference type="Gene3D" id="3.30.429.10">
    <property type="entry name" value="Macrophage Migration Inhibitory Factor"/>
    <property type="match status" value="1"/>
</dbReference>
<accession>A0ABT9Z4E0</accession>
<gene>
    <name evidence="4" type="ORF">J2S02_002445</name>
</gene>
<organism evidence="4 5">
    <name type="scientific">Metabacillus niabensis</name>
    <dbReference type="NCBI Taxonomy" id="324854"/>
    <lineage>
        <taxon>Bacteria</taxon>
        <taxon>Bacillati</taxon>
        <taxon>Bacillota</taxon>
        <taxon>Bacilli</taxon>
        <taxon>Bacillales</taxon>
        <taxon>Bacillaceae</taxon>
        <taxon>Metabacillus</taxon>
    </lineage>
</organism>
<dbReference type="SUPFAM" id="SSF55331">
    <property type="entry name" value="Tautomerase/MIF"/>
    <property type="match status" value="1"/>
</dbReference>
<protein>
    <submittedName>
        <fullName evidence="4">4-oxalocrotonate tautomerase</fullName>
        <ecNumber evidence="4">5.3.2.6</ecNumber>
    </submittedName>
</protein>
<comment type="caution">
    <text evidence="4">The sequence shown here is derived from an EMBL/GenBank/DDBJ whole genome shotgun (WGS) entry which is preliminary data.</text>
</comment>
<dbReference type="Pfam" id="PF01361">
    <property type="entry name" value="Tautomerase"/>
    <property type="match status" value="1"/>
</dbReference>
<dbReference type="InterPro" id="IPR004370">
    <property type="entry name" value="4-OT-like_dom"/>
</dbReference>
<evidence type="ECO:0000256" key="1">
    <source>
        <dbReference type="ARBA" id="ARBA00006723"/>
    </source>
</evidence>